<dbReference type="VEuPathDB" id="TrichDB:TVAG_448150"/>
<dbReference type="KEGG" id="tva:4750532"/>
<dbReference type="GO" id="GO:0006357">
    <property type="term" value="P:regulation of transcription by RNA polymerase II"/>
    <property type="evidence" value="ECO:0000318"/>
    <property type="project" value="GO_Central"/>
</dbReference>
<evidence type="ECO:0000256" key="3">
    <source>
        <dbReference type="ARBA" id="ARBA00022737"/>
    </source>
</evidence>
<sequence length="457" mass="49811">MTISSSEINILIQRYFQELGYDHSAFAFGSESKIPQHPVAEKQIPAGSLIYLIQKGIMFAQIDSAAHEIAEQENDSQFGEQINYLRANFRQSVEIADEVCQSTRRMKVFHTDQAEIQPNILSYHSSLVLHSHFAPISTAAWSLDGKYLAAGSCDGSVVVWSFDNLKSPDCNVEEKTIYLNPAESENEASDITALKWSETTLAVGSFSGYLSLYKGDTLSCQIIEHNTPIVSLDFIGEVLVSGSLDGTILISKDNAILSKFKLEGGELTDVNHTDDTKVIASCGNTVYLINVDGSDPTALFSTPAPIVSLCIDSKRQFIAAADNDQSVTYFKIEQSESRKDSIQKPACSLAFDTKGNYIVGTTDGFLKIITPEGNMHTSFDIHKKPPHSIAIDPKERFFATASSDGFVAIFDIAASKVITAYISSEPVNGLAWGPTGRLLCIILNSGAVAILDFDQLC</sequence>
<proteinExistence type="predicted"/>
<keyword evidence="3" id="KW-0677">Repeat</keyword>
<dbReference type="PROSITE" id="PS50896">
    <property type="entry name" value="LISH"/>
    <property type="match status" value="1"/>
</dbReference>
<dbReference type="InParanoid" id="A2FQK5"/>
<dbReference type="SMART" id="SM00320">
    <property type="entry name" value="WD40"/>
    <property type="match status" value="8"/>
</dbReference>
<evidence type="ECO:0000256" key="1">
    <source>
        <dbReference type="ARBA" id="ARBA00004123"/>
    </source>
</evidence>
<dbReference type="PROSITE" id="PS50294">
    <property type="entry name" value="WD_REPEATS_REGION"/>
    <property type="match status" value="1"/>
</dbReference>
<reference evidence="6" key="2">
    <citation type="journal article" date="2007" name="Science">
        <title>Draft genome sequence of the sexually transmitted pathogen Trichomonas vaginalis.</title>
        <authorList>
            <person name="Carlton J.M."/>
            <person name="Hirt R.P."/>
            <person name="Silva J.C."/>
            <person name="Delcher A.L."/>
            <person name="Schatz M."/>
            <person name="Zhao Q."/>
            <person name="Wortman J.R."/>
            <person name="Bidwell S.L."/>
            <person name="Alsmark U.C.M."/>
            <person name="Besteiro S."/>
            <person name="Sicheritz-Ponten T."/>
            <person name="Noel C.J."/>
            <person name="Dacks J.B."/>
            <person name="Foster P.G."/>
            <person name="Simillion C."/>
            <person name="Van de Peer Y."/>
            <person name="Miranda-Saavedra D."/>
            <person name="Barton G.J."/>
            <person name="Westrop G.D."/>
            <person name="Mueller S."/>
            <person name="Dessi D."/>
            <person name="Fiori P.L."/>
            <person name="Ren Q."/>
            <person name="Paulsen I."/>
            <person name="Zhang H."/>
            <person name="Bastida-Corcuera F.D."/>
            <person name="Simoes-Barbosa A."/>
            <person name="Brown M.T."/>
            <person name="Hayes R.D."/>
            <person name="Mukherjee M."/>
            <person name="Okumura C.Y."/>
            <person name="Schneider R."/>
            <person name="Smith A.J."/>
            <person name="Vanacova S."/>
            <person name="Villalvazo M."/>
            <person name="Haas B.J."/>
            <person name="Pertea M."/>
            <person name="Feldblyum T.V."/>
            <person name="Utterback T.R."/>
            <person name="Shu C.L."/>
            <person name="Osoegawa K."/>
            <person name="de Jong P.J."/>
            <person name="Hrdy I."/>
            <person name="Horvathova L."/>
            <person name="Zubacova Z."/>
            <person name="Dolezal P."/>
            <person name="Malik S.B."/>
            <person name="Logsdon J.M. Jr."/>
            <person name="Henze K."/>
            <person name="Gupta A."/>
            <person name="Wang C.C."/>
            <person name="Dunne R.L."/>
            <person name="Upcroft J.A."/>
            <person name="Upcroft P."/>
            <person name="White O."/>
            <person name="Salzberg S.L."/>
            <person name="Tang P."/>
            <person name="Chiu C.-H."/>
            <person name="Lee Y.-S."/>
            <person name="Embley T.M."/>
            <person name="Coombs G.H."/>
            <person name="Mottram J.C."/>
            <person name="Tachezy J."/>
            <person name="Fraser-Liggett C.M."/>
            <person name="Johnson P.J."/>
        </authorList>
    </citation>
    <scope>NUCLEOTIDE SEQUENCE [LARGE SCALE GENOMIC DNA]</scope>
    <source>
        <strain evidence="6">G3</strain>
    </source>
</reference>
<dbReference type="Gene3D" id="1.20.960.30">
    <property type="match status" value="1"/>
</dbReference>
<dbReference type="PANTHER" id="PTHR22846:SF2">
    <property type="entry name" value="F-BOX-LIKE_WD REPEAT-CONTAINING PROTEIN EBI"/>
    <property type="match status" value="1"/>
</dbReference>
<dbReference type="EMBL" id="DS113945">
    <property type="protein sequence ID" value="EAX92818.1"/>
    <property type="molecule type" value="Genomic_DNA"/>
</dbReference>
<dbReference type="InterPro" id="IPR006594">
    <property type="entry name" value="LisH"/>
</dbReference>
<accession>A2FQK5</accession>
<dbReference type="STRING" id="5722.A2FQK5"/>
<keyword evidence="4" id="KW-0539">Nucleus</keyword>
<dbReference type="AlphaFoldDB" id="A2FQK5"/>
<evidence type="ECO:0000313" key="7">
    <source>
        <dbReference type="Proteomes" id="UP000001542"/>
    </source>
</evidence>
<feature type="repeat" description="WD" evidence="5">
    <location>
        <begin position="129"/>
        <end position="164"/>
    </location>
</feature>
<dbReference type="eggNOG" id="KOG0273">
    <property type="taxonomic scope" value="Eukaryota"/>
</dbReference>
<dbReference type="FunCoup" id="A2FQK5">
    <property type="interactions" value="187"/>
</dbReference>
<dbReference type="Pfam" id="PF08513">
    <property type="entry name" value="LisH"/>
    <property type="match status" value="1"/>
</dbReference>
<feature type="repeat" description="WD" evidence="5">
    <location>
        <begin position="379"/>
        <end position="420"/>
    </location>
</feature>
<dbReference type="SMR" id="A2FQK5"/>
<dbReference type="RefSeq" id="XP_001305748.1">
    <property type="nucleotide sequence ID" value="XM_001305747.1"/>
</dbReference>
<protein>
    <submittedName>
        <fullName evidence="6">Uncharacterized protein</fullName>
    </submittedName>
</protein>
<gene>
    <name evidence="6" type="ORF">TVAG_448150</name>
</gene>
<dbReference type="FunFam" id="1.20.960.30:FF:000001">
    <property type="entry name" value="F-box-like/WD repeat-containing protein TBL1XR1"/>
    <property type="match status" value="1"/>
</dbReference>
<dbReference type="GO" id="GO:0003714">
    <property type="term" value="F:transcription corepressor activity"/>
    <property type="evidence" value="ECO:0000318"/>
    <property type="project" value="GO_Central"/>
</dbReference>
<evidence type="ECO:0000313" key="6">
    <source>
        <dbReference type="EMBL" id="EAX92818.1"/>
    </source>
</evidence>
<dbReference type="VEuPathDB" id="TrichDB:TVAGG3_0145430"/>
<dbReference type="InterPro" id="IPR015943">
    <property type="entry name" value="WD40/YVTN_repeat-like_dom_sf"/>
</dbReference>
<evidence type="ECO:0000256" key="4">
    <source>
        <dbReference type="ARBA" id="ARBA00023242"/>
    </source>
</evidence>
<dbReference type="PANTHER" id="PTHR22846">
    <property type="entry name" value="WD40 REPEAT PROTEIN"/>
    <property type="match status" value="1"/>
</dbReference>
<organism evidence="6 7">
    <name type="scientific">Trichomonas vaginalis (strain ATCC PRA-98 / G3)</name>
    <dbReference type="NCBI Taxonomy" id="412133"/>
    <lineage>
        <taxon>Eukaryota</taxon>
        <taxon>Metamonada</taxon>
        <taxon>Parabasalia</taxon>
        <taxon>Trichomonadida</taxon>
        <taxon>Trichomonadidae</taxon>
        <taxon>Trichomonas</taxon>
    </lineage>
</organism>
<dbReference type="Gene3D" id="2.130.10.10">
    <property type="entry name" value="YVTN repeat-like/Quinoprotein amine dehydrogenase"/>
    <property type="match status" value="2"/>
</dbReference>
<dbReference type="InterPro" id="IPR045183">
    <property type="entry name" value="Ebi-like"/>
</dbReference>
<reference evidence="6" key="1">
    <citation type="submission" date="2006-10" db="EMBL/GenBank/DDBJ databases">
        <authorList>
            <person name="Amadeo P."/>
            <person name="Zhao Q."/>
            <person name="Wortman J."/>
            <person name="Fraser-Liggett C."/>
            <person name="Carlton J."/>
        </authorList>
    </citation>
    <scope>NUCLEOTIDE SEQUENCE</scope>
    <source>
        <strain evidence="6">G3</strain>
    </source>
</reference>
<dbReference type="Proteomes" id="UP000001542">
    <property type="component" value="Unassembled WGS sequence"/>
</dbReference>
<keyword evidence="7" id="KW-1185">Reference proteome</keyword>
<comment type="subcellular location">
    <subcellularLocation>
        <location evidence="1">Nucleus</location>
    </subcellularLocation>
</comment>
<dbReference type="PROSITE" id="PS50082">
    <property type="entry name" value="WD_REPEATS_2"/>
    <property type="match status" value="2"/>
</dbReference>
<dbReference type="InterPro" id="IPR011047">
    <property type="entry name" value="Quinoprotein_ADH-like_sf"/>
</dbReference>
<evidence type="ECO:0000256" key="5">
    <source>
        <dbReference type="PROSITE-ProRule" id="PRU00221"/>
    </source>
</evidence>
<evidence type="ECO:0000256" key="2">
    <source>
        <dbReference type="ARBA" id="ARBA00022574"/>
    </source>
</evidence>
<dbReference type="OrthoDB" id="1367865at2759"/>
<dbReference type="GO" id="GO:0000118">
    <property type="term" value="C:histone deacetylase complex"/>
    <property type="evidence" value="ECO:0000318"/>
    <property type="project" value="GO_Central"/>
</dbReference>
<dbReference type="SUPFAM" id="SSF50998">
    <property type="entry name" value="Quinoprotein alcohol dehydrogenase-like"/>
    <property type="match status" value="1"/>
</dbReference>
<dbReference type="SMART" id="SM00667">
    <property type="entry name" value="LisH"/>
    <property type="match status" value="1"/>
</dbReference>
<dbReference type="Pfam" id="PF00400">
    <property type="entry name" value="WD40"/>
    <property type="match status" value="2"/>
</dbReference>
<name>A2FQK5_TRIV3</name>
<keyword evidence="2 5" id="KW-0853">WD repeat</keyword>
<dbReference type="InterPro" id="IPR001680">
    <property type="entry name" value="WD40_rpt"/>
</dbReference>